<comment type="caution">
    <text evidence="4">The sequence shown here is derived from an EMBL/GenBank/DDBJ whole genome shotgun (WGS) entry which is preliminary data.</text>
</comment>
<evidence type="ECO:0000313" key="4">
    <source>
        <dbReference type="EMBL" id="MCZ9294689.1"/>
    </source>
</evidence>
<keyword evidence="2" id="KW-0812">Transmembrane</keyword>
<keyword evidence="2" id="KW-0472">Membrane</keyword>
<dbReference type="RefSeq" id="WP_269966106.1">
    <property type="nucleotide sequence ID" value="NZ_JAKMUS010000017.1"/>
</dbReference>
<feature type="compositionally biased region" description="Basic and acidic residues" evidence="1">
    <location>
        <begin position="706"/>
        <end position="722"/>
    </location>
</feature>
<dbReference type="InterPro" id="IPR024079">
    <property type="entry name" value="MetalloPept_cat_dom_sf"/>
</dbReference>
<feature type="transmembrane region" description="Helical" evidence="2">
    <location>
        <begin position="775"/>
        <end position="797"/>
    </location>
</feature>
<dbReference type="SUPFAM" id="SSF55486">
    <property type="entry name" value="Metalloproteases ('zincins'), catalytic domain"/>
    <property type="match status" value="1"/>
</dbReference>
<dbReference type="AlphaFoldDB" id="A0A9X3LVR3"/>
<sequence>MLTRFLAAGTIAAVALGGAVAPAQAEVTEHEKGHFYSSETGTLTGATIQATNKDLVDLTWRSVAGVLLTRLESFVYLNDVEQHSTPDSVRTWREGTTDIVEMRSVDREPGSNTGIEVVRTLRLDGTKATIDVTLRNTTSRTQKLQVDLQHAGTNAAPAFTIESDHGALVTTTDRPDFTVNVDFSGNPQSTGFSGGGKWADAPYGKPGVKGYRGIGGARYQGGRWFTPLKPGDTFTGSMTVTATPAAHAVDVDRDGIPDEWERDGYTPAGTSDKLDLPAWGASPDKPDVFLQLNWMEPEVDSKSCAPGGRFARSTGGYSSFLECAEANKNEYRPSKKALKELVDLFADNGVRLHIDAGSWFNTFTNDPAEMKGGPTVKYKFPYYDSEAAIKPTLEADRMSYLGDRASVFRLGIIGDRFLDGDHSSGVSSTPGGSFYVAKQSTMTSDDQVRNTILHELGHNLGLTHGGTYAVPANRNLNNLPNYLSTMNYLYQFSHFGYSDKESRSGGVQPPVCAVKYCYSGSYVVPADWQNLLLAEGLKGHNTPDAGDIHHEDSTVRDLEVNAADKNSGKGGFRLTEDHGHRNGIIPALPDNHITGEISNLGRAAHTFILEATYPGGAVWRERFRVEGIPHDLPAEDSTEPTAGKRRVSIPLQVKKDFAGASLPVTIRLYNEGGVQQYNETLSIPVLDYNSEELSKVLEEVLADPNADPKVKEAARETAERLKQANSGGGNGNGNNGDADNPIVRPSLPNKPETSPLAGSSSKGGSGIESGAEWKIPLIVLGSLLGLLGLGAAAQWFLAQSQNR</sequence>
<evidence type="ECO:0000256" key="1">
    <source>
        <dbReference type="SAM" id="MobiDB-lite"/>
    </source>
</evidence>
<evidence type="ECO:0000256" key="2">
    <source>
        <dbReference type="SAM" id="Phobius"/>
    </source>
</evidence>
<accession>A0A9X3LVR3</accession>
<dbReference type="GO" id="GO:0008237">
    <property type="term" value="F:metallopeptidase activity"/>
    <property type="evidence" value="ECO:0007669"/>
    <property type="project" value="InterPro"/>
</dbReference>
<keyword evidence="2" id="KW-1133">Transmembrane helix</keyword>
<organism evidence="4 5">
    <name type="scientific">Corynebacterium meitnerae</name>
    <dbReference type="NCBI Taxonomy" id="2913498"/>
    <lineage>
        <taxon>Bacteria</taxon>
        <taxon>Bacillati</taxon>
        <taxon>Actinomycetota</taxon>
        <taxon>Actinomycetes</taxon>
        <taxon>Mycobacteriales</taxon>
        <taxon>Corynebacteriaceae</taxon>
        <taxon>Corynebacterium</taxon>
    </lineage>
</organism>
<reference evidence="4" key="1">
    <citation type="submission" date="2022-02" db="EMBL/GenBank/DDBJ databases">
        <title>Corynebacterium sp. from urogenital microbiome.</title>
        <authorList>
            <person name="Cappelli E.A."/>
            <person name="Ribeiro T.G."/>
            <person name="Peixe L."/>
        </authorList>
    </citation>
    <scope>NUCLEOTIDE SEQUENCE</scope>
    <source>
        <strain evidence="4">C8Ua_172</strain>
    </source>
</reference>
<dbReference type="EMBL" id="JAKMUS010000017">
    <property type="protein sequence ID" value="MCZ9294689.1"/>
    <property type="molecule type" value="Genomic_DNA"/>
</dbReference>
<evidence type="ECO:0000313" key="5">
    <source>
        <dbReference type="Proteomes" id="UP001146468"/>
    </source>
</evidence>
<feature type="signal peptide" evidence="3">
    <location>
        <begin position="1"/>
        <end position="25"/>
    </location>
</feature>
<dbReference type="Proteomes" id="UP001146468">
    <property type="component" value="Unassembled WGS sequence"/>
</dbReference>
<name>A0A9X3LVR3_9CORY</name>
<feature type="chain" id="PRO_5040807451" evidence="3">
    <location>
        <begin position="26"/>
        <end position="803"/>
    </location>
</feature>
<keyword evidence="5" id="KW-1185">Reference proteome</keyword>
<protein>
    <submittedName>
        <fullName evidence="4">Uncharacterized protein</fullName>
    </submittedName>
</protein>
<feature type="region of interest" description="Disordered" evidence="1">
    <location>
        <begin position="705"/>
        <end position="765"/>
    </location>
</feature>
<evidence type="ECO:0000256" key="3">
    <source>
        <dbReference type="SAM" id="SignalP"/>
    </source>
</evidence>
<keyword evidence="3" id="KW-0732">Signal</keyword>
<proteinExistence type="predicted"/>
<gene>
    <name evidence="4" type="ORF">L8U60_09355</name>
</gene>
<dbReference type="Gene3D" id="3.40.390.10">
    <property type="entry name" value="Collagenase (Catalytic Domain)"/>
    <property type="match status" value="1"/>
</dbReference>